<dbReference type="HOGENOM" id="CLU_1391528_0_0_1"/>
<dbReference type="Proteomes" id="UP000000305">
    <property type="component" value="Unassembled WGS sequence"/>
</dbReference>
<dbReference type="OrthoDB" id="97058at2759"/>
<dbReference type="InParanoid" id="E9HW45"/>
<dbReference type="EMBL" id="GL732890">
    <property type="protein sequence ID" value="EFX64037.1"/>
    <property type="molecule type" value="Genomic_DNA"/>
</dbReference>
<dbReference type="AlphaFoldDB" id="E9HW45"/>
<dbReference type="KEGG" id="dpx:DAPPUDRAFT_334656"/>
<feature type="region of interest" description="Disordered" evidence="1">
    <location>
        <begin position="113"/>
        <end position="167"/>
    </location>
</feature>
<feature type="compositionally biased region" description="Basic and acidic residues" evidence="1">
    <location>
        <begin position="154"/>
        <end position="165"/>
    </location>
</feature>
<dbReference type="PhylomeDB" id="E9HW45"/>
<gene>
    <name evidence="2" type="ORF">DAPPUDRAFT_334656</name>
</gene>
<accession>E9HW45</accession>
<name>E9HW45_DAPPU</name>
<feature type="region of interest" description="Disordered" evidence="1">
    <location>
        <begin position="65"/>
        <end position="89"/>
    </location>
</feature>
<reference evidence="2 3" key="1">
    <citation type="journal article" date="2011" name="Science">
        <title>The ecoresponsive genome of Daphnia pulex.</title>
        <authorList>
            <person name="Colbourne J.K."/>
            <person name="Pfrender M.E."/>
            <person name="Gilbert D."/>
            <person name="Thomas W.K."/>
            <person name="Tucker A."/>
            <person name="Oakley T.H."/>
            <person name="Tokishita S."/>
            <person name="Aerts A."/>
            <person name="Arnold G.J."/>
            <person name="Basu M.K."/>
            <person name="Bauer D.J."/>
            <person name="Caceres C.E."/>
            <person name="Carmel L."/>
            <person name="Casola C."/>
            <person name="Choi J.H."/>
            <person name="Detter J.C."/>
            <person name="Dong Q."/>
            <person name="Dusheyko S."/>
            <person name="Eads B.D."/>
            <person name="Frohlich T."/>
            <person name="Geiler-Samerotte K.A."/>
            <person name="Gerlach D."/>
            <person name="Hatcher P."/>
            <person name="Jogdeo S."/>
            <person name="Krijgsveld J."/>
            <person name="Kriventseva E.V."/>
            <person name="Kultz D."/>
            <person name="Laforsch C."/>
            <person name="Lindquist E."/>
            <person name="Lopez J."/>
            <person name="Manak J.R."/>
            <person name="Muller J."/>
            <person name="Pangilinan J."/>
            <person name="Patwardhan R.P."/>
            <person name="Pitluck S."/>
            <person name="Pritham E.J."/>
            <person name="Rechtsteiner A."/>
            <person name="Rho M."/>
            <person name="Rogozin I.B."/>
            <person name="Sakarya O."/>
            <person name="Salamov A."/>
            <person name="Schaack S."/>
            <person name="Shapiro H."/>
            <person name="Shiga Y."/>
            <person name="Skalitzky C."/>
            <person name="Smith Z."/>
            <person name="Souvorov A."/>
            <person name="Sung W."/>
            <person name="Tang Z."/>
            <person name="Tsuchiya D."/>
            <person name="Tu H."/>
            <person name="Vos H."/>
            <person name="Wang M."/>
            <person name="Wolf Y.I."/>
            <person name="Yamagata H."/>
            <person name="Yamada T."/>
            <person name="Ye Y."/>
            <person name="Shaw J.R."/>
            <person name="Andrews J."/>
            <person name="Crease T.J."/>
            <person name="Tang H."/>
            <person name="Lucas S.M."/>
            <person name="Robertson H.M."/>
            <person name="Bork P."/>
            <person name="Koonin E.V."/>
            <person name="Zdobnov E.M."/>
            <person name="Grigoriev I.V."/>
            <person name="Lynch M."/>
            <person name="Boore J.L."/>
        </authorList>
    </citation>
    <scope>NUCLEOTIDE SEQUENCE [LARGE SCALE GENOMIC DNA]</scope>
</reference>
<keyword evidence="3" id="KW-1185">Reference proteome</keyword>
<sequence length="196" mass="23269">MTQVLMSLPPSLKLNFGVAWDSTPAQEKTLRNLTTRLVKMEKNIKQSEEENSYNALMSMKETEKKVGAMGEQALPVRDNKRKRENEEKRKYWECGDESHVRARCRIFKRRLEKEREEDDRDSKRRRYERSPQNRGNHRHHDRNYDSRAAGARDTTTKIRETKTETAENIATQQCLQRMKTKIDQEDGMQIRGRRSI</sequence>
<evidence type="ECO:0000256" key="1">
    <source>
        <dbReference type="SAM" id="MobiDB-lite"/>
    </source>
</evidence>
<feature type="compositionally biased region" description="Basic and acidic residues" evidence="1">
    <location>
        <begin position="77"/>
        <end position="89"/>
    </location>
</feature>
<organism evidence="2 3">
    <name type="scientific">Daphnia pulex</name>
    <name type="common">Water flea</name>
    <dbReference type="NCBI Taxonomy" id="6669"/>
    <lineage>
        <taxon>Eukaryota</taxon>
        <taxon>Metazoa</taxon>
        <taxon>Ecdysozoa</taxon>
        <taxon>Arthropoda</taxon>
        <taxon>Crustacea</taxon>
        <taxon>Branchiopoda</taxon>
        <taxon>Diplostraca</taxon>
        <taxon>Cladocera</taxon>
        <taxon>Anomopoda</taxon>
        <taxon>Daphniidae</taxon>
        <taxon>Daphnia</taxon>
    </lineage>
</organism>
<proteinExistence type="predicted"/>
<evidence type="ECO:0000313" key="3">
    <source>
        <dbReference type="Proteomes" id="UP000000305"/>
    </source>
</evidence>
<protein>
    <submittedName>
        <fullName evidence="2">Uncharacterized protein</fullName>
    </submittedName>
</protein>
<evidence type="ECO:0000313" key="2">
    <source>
        <dbReference type="EMBL" id="EFX64037.1"/>
    </source>
</evidence>